<dbReference type="SUPFAM" id="SSF52540">
    <property type="entry name" value="P-loop containing nucleoside triphosphate hydrolases"/>
    <property type="match status" value="2"/>
</dbReference>
<evidence type="ECO:0000256" key="11">
    <source>
        <dbReference type="ARBA" id="ARBA00048988"/>
    </source>
</evidence>
<dbReference type="Pfam" id="PF18074">
    <property type="entry name" value="PriA_C"/>
    <property type="match status" value="1"/>
</dbReference>
<evidence type="ECO:0000313" key="16">
    <source>
        <dbReference type="Proteomes" id="UP000229498"/>
    </source>
</evidence>
<keyword evidence="4 12" id="KW-0547">Nucleotide-binding</keyword>
<dbReference type="AlphaFoldDB" id="A0A2M9FYQ4"/>
<dbReference type="FunFam" id="3.40.50.300:FF:000489">
    <property type="entry name" value="Primosome assembly protein PriA"/>
    <property type="match status" value="1"/>
</dbReference>
<dbReference type="InterPro" id="IPR040498">
    <property type="entry name" value="PriA_CRR"/>
</dbReference>
<dbReference type="InterPro" id="IPR014001">
    <property type="entry name" value="Helicase_ATP-bd"/>
</dbReference>
<keyword evidence="16" id="KW-1185">Reference proteome</keyword>
<dbReference type="CDD" id="cd18804">
    <property type="entry name" value="SF2_C_priA"/>
    <property type="match status" value="1"/>
</dbReference>
<feature type="binding site" evidence="12">
    <location>
        <position position="473"/>
    </location>
    <ligand>
        <name>Zn(2+)</name>
        <dbReference type="ChEBI" id="CHEBI:29105"/>
        <label>2</label>
    </ligand>
</feature>
<dbReference type="GO" id="GO:0016887">
    <property type="term" value="F:ATP hydrolysis activity"/>
    <property type="evidence" value="ECO:0007669"/>
    <property type="project" value="RHEA"/>
</dbReference>
<feature type="binding site" evidence="12">
    <location>
        <position position="455"/>
    </location>
    <ligand>
        <name>Zn(2+)</name>
        <dbReference type="ChEBI" id="CHEBI:29105"/>
        <label>2</label>
    </ligand>
</feature>
<dbReference type="GO" id="GO:0006310">
    <property type="term" value="P:DNA recombination"/>
    <property type="evidence" value="ECO:0007669"/>
    <property type="project" value="InterPro"/>
</dbReference>
<evidence type="ECO:0000256" key="3">
    <source>
        <dbReference type="ARBA" id="ARBA00022723"/>
    </source>
</evidence>
<dbReference type="GO" id="GO:1990077">
    <property type="term" value="C:primosome complex"/>
    <property type="evidence" value="ECO:0007669"/>
    <property type="project" value="UniProtKB-UniRule"/>
</dbReference>
<name>A0A2M9FYQ4_9PROT</name>
<evidence type="ECO:0000256" key="2">
    <source>
        <dbReference type="ARBA" id="ARBA00022705"/>
    </source>
</evidence>
<keyword evidence="9 12" id="KW-0238">DNA-binding</keyword>
<dbReference type="InterPro" id="IPR042115">
    <property type="entry name" value="PriA_3primeBD_sf"/>
</dbReference>
<dbReference type="Pfam" id="PF18319">
    <property type="entry name" value="Zn_ribbon_PriA"/>
    <property type="match status" value="1"/>
</dbReference>
<feature type="binding site" evidence="12">
    <location>
        <position position="446"/>
    </location>
    <ligand>
        <name>Zn(2+)</name>
        <dbReference type="ChEBI" id="CHEBI:29105"/>
        <label>1</label>
    </ligand>
</feature>
<dbReference type="Pfam" id="PF00271">
    <property type="entry name" value="Helicase_C"/>
    <property type="match status" value="1"/>
</dbReference>
<gene>
    <name evidence="12" type="primary">priA</name>
    <name evidence="15" type="ORF">CVT23_16660</name>
</gene>
<dbReference type="GO" id="GO:0006270">
    <property type="term" value="P:DNA replication initiation"/>
    <property type="evidence" value="ECO:0007669"/>
    <property type="project" value="TreeGrafter"/>
</dbReference>
<evidence type="ECO:0000256" key="5">
    <source>
        <dbReference type="ARBA" id="ARBA00022801"/>
    </source>
</evidence>
<dbReference type="Proteomes" id="UP000229498">
    <property type="component" value="Unassembled WGS sequence"/>
</dbReference>
<dbReference type="InterPro" id="IPR041222">
    <property type="entry name" value="PriA_3primeBD"/>
</dbReference>
<feature type="binding site" evidence="12">
    <location>
        <position position="449"/>
    </location>
    <ligand>
        <name>Zn(2+)</name>
        <dbReference type="ChEBI" id="CHEBI:29105"/>
        <label>1</label>
    </ligand>
</feature>
<evidence type="ECO:0000256" key="7">
    <source>
        <dbReference type="ARBA" id="ARBA00022833"/>
    </source>
</evidence>
<dbReference type="EC" id="5.6.2.4" evidence="12"/>
<organism evidence="15 16">
    <name type="scientific">Minwuia thermotolerans</name>
    <dbReference type="NCBI Taxonomy" id="2056226"/>
    <lineage>
        <taxon>Bacteria</taxon>
        <taxon>Pseudomonadati</taxon>
        <taxon>Pseudomonadota</taxon>
        <taxon>Alphaproteobacteria</taxon>
        <taxon>Minwuiales</taxon>
        <taxon>Minwuiaceae</taxon>
        <taxon>Minwuia</taxon>
    </lineage>
</organism>
<dbReference type="CDD" id="cd17929">
    <property type="entry name" value="DEXHc_priA"/>
    <property type="match status" value="1"/>
</dbReference>
<dbReference type="Gene3D" id="3.40.50.300">
    <property type="entry name" value="P-loop containing nucleotide triphosphate hydrolases"/>
    <property type="match status" value="2"/>
</dbReference>
<accession>A0A2M9FYQ4</accession>
<dbReference type="GO" id="GO:0006269">
    <property type="term" value="P:DNA replication, synthesis of primer"/>
    <property type="evidence" value="ECO:0007669"/>
    <property type="project" value="UniProtKB-KW"/>
</dbReference>
<dbReference type="GO" id="GO:0008270">
    <property type="term" value="F:zinc ion binding"/>
    <property type="evidence" value="ECO:0007669"/>
    <property type="project" value="UniProtKB-UniRule"/>
</dbReference>
<dbReference type="SMART" id="SM00490">
    <property type="entry name" value="HELICc"/>
    <property type="match status" value="1"/>
</dbReference>
<evidence type="ECO:0000256" key="4">
    <source>
        <dbReference type="ARBA" id="ARBA00022741"/>
    </source>
</evidence>
<keyword evidence="3 12" id="KW-0479">Metal-binding</keyword>
<dbReference type="InterPro" id="IPR041236">
    <property type="entry name" value="PriA_C"/>
</dbReference>
<feature type="binding site" evidence="12">
    <location>
        <position position="458"/>
    </location>
    <ligand>
        <name>Zn(2+)</name>
        <dbReference type="ChEBI" id="CHEBI:29105"/>
        <label>2</label>
    </ligand>
</feature>
<evidence type="ECO:0000313" key="15">
    <source>
        <dbReference type="EMBL" id="PJK28584.1"/>
    </source>
</evidence>
<comment type="function">
    <text evidence="12">Initiates the restart of stalled replication forks, which reloads the replicative helicase on sites other than the origin of replication. Recognizes and binds to abandoned replication forks and remodels them to uncover a helicase loading site. Promotes assembly of the primosome at these replication forks.</text>
</comment>
<comment type="catalytic activity">
    <reaction evidence="12">
        <text>Couples ATP hydrolysis with the unwinding of duplex DNA by translocating in the 3'-5' direction.</text>
        <dbReference type="EC" id="5.6.2.4"/>
    </reaction>
</comment>
<dbReference type="SMART" id="SM00487">
    <property type="entry name" value="DEXDc"/>
    <property type="match status" value="1"/>
</dbReference>
<sequence length="739" mass="79936">MSDPGSSPRLVASGPARVKVLLPLPFGEPYDYLAPGDRVPPPGAVVRVPLGPREVTGVVWDEPEGGDAAPVAAAKLKPVLEILDGLPALDDAFRRFLTVTARYYIRPLGDVLSMVTRRLGHARPPRPVTVYRATGETPKRMTPARERVLEAASGAPPMTAKDLAEIAGVGPSVVKGLAEQGALEAFERAADPPLAQPDPAARRPELNPDQKQAADALRRAVGQGFSVTLLEGVTGAGKTEVYCEAVAEALAAGHQVLVLLPEIALTQQIVGRFAERFGAAPVQWHSGLSDRDRRLAYRRIVTGEARIAVGARSALYLPFPDLGLIVVDEEHDTSYKQEDGLHYHARDMAVLRASILERPAVLVSATPSLETVKNVRDGRYAHVRLPQRYGVAELPAITLVDLREARPPPGRWISPPLEQAVRESLEAGEQALLFLNRRGYAPLTLCDACGFRLQCPHCTAWLVEHRYLGRLQCHHCGYETRKPKECPSCGAEDRLKACGPGVERLAEEAAALFPEARLALMTSDLVRGPEQAEKLIEAMNRGEVDLMIGTQIVAKGHNFPGLTTVGVVDADLGLEGGDLRAAERTHQLLHQVAGRAGRAEKPGRVLVQTHQSESPVLQALARHDTDAFVERELDSRRAAGMPPFGRLVALVLSAPEHAQARELAAMLARAVPGAGDSDIRVLGPAPAPIAVVRGRHRFRFLVSSRSGRALQPYVRQWLKDVKLPAAARLVIDVDPHSFL</sequence>
<dbReference type="PROSITE" id="PS51192">
    <property type="entry name" value="HELICASE_ATP_BIND_1"/>
    <property type="match status" value="1"/>
</dbReference>
<evidence type="ECO:0000256" key="9">
    <source>
        <dbReference type="ARBA" id="ARBA00023125"/>
    </source>
</evidence>
<dbReference type="NCBIfam" id="NF004070">
    <property type="entry name" value="PRK05580.2-2"/>
    <property type="match status" value="1"/>
</dbReference>
<dbReference type="InterPro" id="IPR027417">
    <property type="entry name" value="P-loop_NTPase"/>
</dbReference>
<protein>
    <recommendedName>
        <fullName evidence="12">Replication restart protein PriA</fullName>
    </recommendedName>
    <alternativeName>
        <fullName evidence="12">ATP-dependent DNA helicase PriA</fullName>
        <ecNumber evidence="12">5.6.2.4</ecNumber>
    </alternativeName>
    <alternativeName>
        <fullName evidence="12">DNA 3'-5' helicase PriA</fullName>
    </alternativeName>
</protein>
<evidence type="ECO:0000256" key="8">
    <source>
        <dbReference type="ARBA" id="ARBA00022840"/>
    </source>
</evidence>
<keyword evidence="8 12" id="KW-0067">ATP-binding</keyword>
<dbReference type="GO" id="GO:0003677">
    <property type="term" value="F:DNA binding"/>
    <property type="evidence" value="ECO:0007669"/>
    <property type="project" value="UniProtKB-UniRule"/>
</dbReference>
<feature type="region of interest" description="Disordered" evidence="13">
    <location>
        <begin position="188"/>
        <end position="213"/>
    </location>
</feature>
<comment type="cofactor">
    <cofactor evidence="12">
        <name>Zn(2+)</name>
        <dbReference type="ChEBI" id="CHEBI:29105"/>
    </cofactor>
    <text evidence="12">Binds 2 zinc ions per subunit.</text>
</comment>
<dbReference type="Gene3D" id="3.40.1440.60">
    <property type="entry name" value="PriA, 3(prime) DNA-binding domain"/>
    <property type="match status" value="1"/>
</dbReference>
<dbReference type="GO" id="GO:0043138">
    <property type="term" value="F:3'-5' DNA helicase activity"/>
    <property type="evidence" value="ECO:0007669"/>
    <property type="project" value="UniProtKB-EC"/>
</dbReference>
<reference evidence="15 16" key="1">
    <citation type="submission" date="2017-11" db="EMBL/GenBank/DDBJ databases">
        <title>Draft genome sequence of Rhizobiales bacterium SY3-13.</title>
        <authorList>
            <person name="Sun C."/>
        </authorList>
    </citation>
    <scope>NUCLEOTIDE SEQUENCE [LARGE SCALE GENOMIC DNA]</scope>
    <source>
        <strain evidence="15 16">SY3-13</strain>
    </source>
</reference>
<comment type="similarity">
    <text evidence="12">Belongs to the helicase family. PriA subfamily.</text>
</comment>
<dbReference type="InterPro" id="IPR005259">
    <property type="entry name" value="PriA"/>
</dbReference>
<feature type="binding site" evidence="12">
    <location>
        <position position="476"/>
    </location>
    <ligand>
        <name>Zn(2+)</name>
        <dbReference type="ChEBI" id="CHEBI:29105"/>
        <label>2</label>
    </ligand>
</feature>
<dbReference type="PANTHER" id="PTHR30580:SF0">
    <property type="entry name" value="PRIMOSOMAL PROTEIN N"/>
    <property type="match status" value="1"/>
</dbReference>
<evidence type="ECO:0000256" key="1">
    <source>
        <dbReference type="ARBA" id="ARBA00022515"/>
    </source>
</evidence>
<dbReference type="GO" id="GO:0005524">
    <property type="term" value="F:ATP binding"/>
    <property type="evidence" value="ECO:0007669"/>
    <property type="project" value="UniProtKB-UniRule"/>
</dbReference>
<proteinExistence type="inferred from homology"/>
<dbReference type="InterPro" id="IPR001650">
    <property type="entry name" value="Helicase_C-like"/>
</dbReference>
<evidence type="ECO:0000256" key="12">
    <source>
        <dbReference type="HAMAP-Rule" id="MF_00983"/>
    </source>
</evidence>
<comment type="catalytic activity">
    <reaction evidence="11 12">
        <text>ATP + H2O = ADP + phosphate + H(+)</text>
        <dbReference type="Rhea" id="RHEA:13065"/>
        <dbReference type="ChEBI" id="CHEBI:15377"/>
        <dbReference type="ChEBI" id="CHEBI:15378"/>
        <dbReference type="ChEBI" id="CHEBI:30616"/>
        <dbReference type="ChEBI" id="CHEBI:43474"/>
        <dbReference type="ChEBI" id="CHEBI:456216"/>
        <dbReference type="EC" id="5.6.2.4"/>
    </reaction>
</comment>
<evidence type="ECO:0000256" key="6">
    <source>
        <dbReference type="ARBA" id="ARBA00022806"/>
    </source>
</evidence>
<dbReference type="NCBIfam" id="TIGR00595">
    <property type="entry name" value="priA"/>
    <property type="match status" value="1"/>
</dbReference>
<keyword evidence="10 12" id="KW-0413">Isomerase</keyword>
<dbReference type="OrthoDB" id="9759544at2"/>
<dbReference type="HAMAP" id="MF_00983">
    <property type="entry name" value="PriA"/>
    <property type="match status" value="1"/>
</dbReference>
<evidence type="ECO:0000256" key="13">
    <source>
        <dbReference type="SAM" id="MobiDB-lite"/>
    </source>
</evidence>
<feature type="domain" description="Helicase ATP-binding" evidence="14">
    <location>
        <begin position="219"/>
        <end position="385"/>
    </location>
</feature>
<keyword evidence="1 12" id="KW-0639">Primosome</keyword>
<dbReference type="Pfam" id="PF17764">
    <property type="entry name" value="PriA_3primeBD"/>
    <property type="match status" value="1"/>
</dbReference>
<evidence type="ECO:0000256" key="10">
    <source>
        <dbReference type="ARBA" id="ARBA00023235"/>
    </source>
</evidence>
<comment type="caution">
    <text evidence="15">The sequence shown here is derived from an EMBL/GenBank/DDBJ whole genome shotgun (WGS) entry which is preliminary data.</text>
</comment>
<comment type="subunit">
    <text evidence="12">Component of the replication restart primosome.</text>
</comment>
<keyword evidence="7 12" id="KW-0862">Zinc</keyword>
<dbReference type="EMBL" id="PHIG01000043">
    <property type="protein sequence ID" value="PJK28584.1"/>
    <property type="molecule type" value="Genomic_DNA"/>
</dbReference>
<evidence type="ECO:0000259" key="14">
    <source>
        <dbReference type="PROSITE" id="PS51192"/>
    </source>
</evidence>
<feature type="binding site" evidence="12">
    <location>
        <position position="486"/>
    </location>
    <ligand>
        <name>Zn(2+)</name>
        <dbReference type="ChEBI" id="CHEBI:29105"/>
        <label>1</label>
    </ligand>
</feature>
<keyword evidence="6 12" id="KW-0347">Helicase</keyword>
<dbReference type="GO" id="GO:0006302">
    <property type="term" value="P:double-strand break repair"/>
    <property type="evidence" value="ECO:0007669"/>
    <property type="project" value="InterPro"/>
</dbReference>
<dbReference type="InterPro" id="IPR011545">
    <property type="entry name" value="DEAD/DEAH_box_helicase_dom"/>
</dbReference>
<keyword evidence="5 12" id="KW-0378">Hydrolase</keyword>
<keyword evidence="2 12" id="KW-0235">DNA replication</keyword>
<dbReference type="PANTHER" id="PTHR30580">
    <property type="entry name" value="PRIMOSOMAL PROTEIN N"/>
    <property type="match status" value="1"/>
</dbReference>
<dbReference type="Pfam" id="PF00270">
    <property type="entry name" value="DEAD"/>
    <property type="match status" value="1"/>
</dbReference>
<feature type="binding site" evidence="12">
    <location>
        <position position="489"/>
    </location>
    <ligand>
        <name>Zn(2+)</name>
        <dbReference type="ChEBI" id="CHEBI:29105"/>
        <label>1</label>
    </ligand>
</feature>
<dbReference type="RefSeq" id="WP_109796063.1">
    <property type="nucleotide sequence ID" value="NZ_PHIG01000043.1"/>
</dbReference>